<feature type="compositionally biased region" description="Basic and acidic residues" evidence="3">
    <location>
        <begin position="919"/>
        <end position="929"/>
    </location>
</feature>
<dbReference type="PANTHER" id="PTHR47775">
    <property type="entry name" value="BUD SITE SELECTION PROTEIN 14"/>
    <property type="match status" value="1"/>
</dbReference>
<feature type="domain" description="Ras-associating" evidence="5">
    <location>
        <begin position="1017"/>
        <end position="1149"/>
    </location>
</feature>
<dbReference type="OrthoDB" id="196165at2759"/>
<organism evidence="6 7">
    <name type="scientific">Microbotryum intermedium</name>
    <dbReference type="NCBI Taxonomy" id="269621"/>
    <lineage>
        <taxon>Eukaryota</taxon>
        <taxon>Fungi</taxon>
        <taxon>Dikarya</taxon>
        <taxon>Basidiomycota</taxon>
        <taxon>Pucciniomycotina</taxon>
        <taxon>Microbotryomycetes</taxon>
        <taxon>Microbotryales</taxon>
        <taxon>Microbotryaceae</taxon>
        <taxon>Microbotryum</taxon>
    </lineage>
</organism>
<feature type="region of interest" description="Disordered" evidence="3">
    <location>
        <begin position="1497"/>
        <end position="1535"/>
    </location>
</feature>
<dbReference type="InterPro" id="IPR036028">
    <property type="entry name" value="SH3-like_dom_sf"/>
</dbReference>
<evidence type="ECO:0000256" key="3">
    <source>
        <dbReference type="SAM" id="MobiDB-lite"/>
    </source>
</evidence>
<dbReference type="InterPro" id="IPR000159">
    <property type="entry name" value="RA_dom"/>
</dbReference>
<dbReference type="PROSITE" id="PS50002">
    <property type="entry name" value="SH3"/>
    <property type="match status" value="1"/>
</dbReference>
<dbReference type="InterPro" id="IPR053039">
    <property type="entry name" value="Polarity_Bud-Selection_Reg"/>
</dbReference>
<dbReference type="STRING" id="269621.A0A238F142"/>
<feature type="compositionally biased region" description="Low complexity" evidence="3">
    <location>
        <begin position="200"/>
        <end position="211"/>
    </location>
</feature>
<feature type="compositionally biased region" description="Low complexity" evidence="3">
    <location>
        <begin position="584"/>
        <end position="600"/>
    </location>
</feature>
<feature type="compositionally biased region" description="Low complexity" evidence="3">
    <location>
        <begin position="898"/>
        <end position="918"/>
    </location>
</feature>
<feature type="compositionally biased region" description="Basic and acidic residues" evidence="3">
    <location>
        <begin position="166"/>
        <end position="183"/>
    </location>
</feature>
<keyword evidence="7" id="KW-1185">Reference proteome</keyword>
<dbReference type="Pfam" id="PF00018">
    <property type="entry name" value="SH3_1"/>
    <property type="match status" value="1"/>
</dbReference>
<evidence type="ECO:0000259" key="5">
    <source>
        <dbReference type="PROSITE" id="PS50200"/>
    </source>
</evidence>
<feature type="compositionally biased region" description="Basic residues" evidence="3">
    <location>
        <begin position="430"/>
        <end position="439"/>
    </location>
</feature>
<evidence type="ECO:0000256" key="1">
    <source>
        <dbReference type="ARBA" id="ARBA00022443"/>
    </source>
</evidence>
<gene>
    <name evidence="6" type="ORF">BQ2448_5503</name>
</gene>
<feature type="compositionally biased region" description="Acidic residues" evidence="3">
    <location>
        <begin position="395"/>
        <end position="419"/>
    </location>
</feature>
<feature type="compositionally biased region" description="Basic and acidic residues" evidence="3">
    <location>
        <begin position="91"/>
        <end position="106"/>
    </location>
</feature>
<dbReference type="GO" id="GO:0007165">
    <property type="term" value="P:signal transduction"/>
    <property type="evidence" value="ECO:0007669"/>
    <property type="project" value="InterPro"/>
</dbReference>
<dbReference type="Gene3D" id="3.10.20.90">
    <property type="entry name" value="Phosphatidylinositol 3-kinase Catalytic Subunit, Chain A, domain 1"/>
    <property type="match status" value="1"/>
</dbReference>
<feature type="compositionally biased region" description="Low complexity" evidence="3">
    <location>
        <begin position="1415"/>
        <end position="1442"/>
    </location>
</feature>
<feature type="compositionally biased region" description="Acidic residues" evidence="3">
    <location>
        <begin position="184"/>
        <end position="199"/>
    </location>
</feature>
<evidence type="ECO:0000256" key="2">
    <source>
        <dbReference type="PROSITE-ProRule" id="PRU00192"/>
    </source>
</evidence>
<feature type="region of interest" description="Disordered" evidence="3">
    <location>
        <begin position="754"/>
        <end position="785"/>
    </location>
</feature>
<feature type="compositionally biased region" description="Acidic residues" evidence="3">
    <location>
        <begin position="456"/>
        <end position="470"/>
    </location>
</feature>
<dbReference type="SMART" id="SM00314">
    <property type="entry name" value="RA"/>
    <property type="match status" value="1"/>
</dbReference>
<dbReference type="SUPFAM" id="SSF50044">
    <property type="entry name" value="SH3-domain"/>
    <property type="match status" value="1"/>
</dbReference>
<evidence type="ECO:0000313" key="6">
    <source>
        <dbReference type="EMBL" id="SCV67892.1"/>
    </source>
</evidence>
<keyword evidence="1 2" id="KW-0728">SH3 domain</keyword>
<feature type="compositionally biased region" description="Basic and acidic residues" evidence="3">
    <location>
        <begin position="356"/>
        <end position="371"/>
    </location>
</feature>
<feature type="region of interest" description="Disordered" evidence="3">
    <location>
        <begin position="73"/>
        <end position="124"/>
    </location>
</feature>
<feature type="compositionally biased region" description="Pro residues" evidence="3">
    <location>
        <begin position="1852"/>
        <end position="1861"/>
    </location>
</feature>
<feature type="domain" description="SH3" evidence="4">
    <location>
        <begin position="217"/>
        <end position="278"/>
    </location>
</feature>
<feature type="region of interest" description="Disordered" evidence="3">
    <location>
        <begin position="1410"/>
        <end position="1453"/>
    </location>
</feature>
<feature type="region of interest" description="Disordered" evidence="3">
    <location>
        <begin position="1840"/>
        <end position="1869"/>
    </location>
</feature>
<feature type="region of interest" description="Disordered" evidence="3">
    <location>
        <begin position="1167"/>
        <end position="1189"/>
    </location>
</feature>
<feature type="region of interest" description="Disordered" evidence="3">
    <location>
        <begin position="575"/>
        <end position="631"/>
    </location>
</feature>
<dbReference type="GO" id="GO:0030950">
    <property type="term" value="P:establishment or maintenance of actin cytoskeleton polarity"/>
    <property type="evidence" value="ECO:0007669"/>
    <property type="project" value="TreeGrafter"/>
</dbReference>
<dbReference type="PANTHER" id="PTHR47775:SF1">
    <property type="entry name" value="BUD SITE SELECTION PROTEIN 14"/>
    <property type="match status" value="1"/>
</dbReference>
<dbReference type="GO" id="GO:0015630">
    <property type="term" value="C:microtubule cytoskeleton"/>
    <property type="evidence" value="ECO:0007669"/>
    <property type="project" value="TreeGrafter"/>
</dbReference>
<proteinExistence type="predicted"/>
<dbReference type="PROSITE" id="PS50200">
    <property type="entry name" value="RA"/>
    <property type="match status" value="1"/>
</dbReference>
<dbReference type="Proteomes" id="UP000198372">
    <property type="component" value="Unassembled WGS sequence"/>
</dbReference>
<feature type="region of interest" description="Disordered" evidence="3">
    <location>
        <begin position="1"/>
        <end position="50"/>
    </location>
</feature>
<feature type="region of interest" description="Disordered" evidence="3">
    <location>
        <begin position="1579"/>
        <end position="1619"/>
    </location>
</feature>
<feature type="compositionally biased region" description="Polar residues" evidence="3">
    <location>
        <begin position="1716"/>
        <end position="1734"/>
    </location>
</feature>
<feature type="compositionally biased region" description="Polar residues" evidence="3">
    <location>
        <begin position="754"/>
        <end position="771"/>
    </location>
</feature>
<feature type="compositionally biased region" description="Low complexity" evidence="3">
    <location>
        <begin position="1740"/>
        <end position="1754"/>
    </location>
</feature>
<dbReference type="EMBL" id="FMSP01000002">
    <property type="protein sequence ID" value="SCV67892.1"/>
    <property type="molecule type" value="Genomic_DNA"/>
</dbReference>
<feature type="compositionally biased region" description="Polar residues" evidence="3">
    <location>
        <begin position="1514"/>
        <end position="1527"/>
    </location>
</feature>
<feature type="region of interest" description="Disordered" evidence="3">
    <location>
        <begin position="1665"/>
        <end position="1754"/>
    </location>
</feature>
<feature type="compositionally biased region" description="Low complexity" evidence="3">
    <location>
        <begin position="1"/>
        <end position="42"/>
    </location>
</feature>
<reference evidence="7" key="1">
    <citation type="submission" date="2016-09" db="EMBL/GenBank/DDBJ databases">
        <authorList>
            <person name="Jeantristanb JTB J.-T."/>
            <person name="Ricardo R."/>
        </authorList>
    </citation>
    <scope>NUCLEOTIDE SEQUENCE [LARGE SCALE GENOMIC DNA]</scope>
</reference>
<feature type="compositionally biased region" description="Polar residues" evidence="3">
    <location>
        <begin position="1579"/>
        <end position="1594"/>
    </location>
</feature>
<dbReference type="InterPro" id="IPR029071">
    <property type="entry name" value="Ubiquitin-like_domsf"/>
</dbReference>
<feature type="region of interest" description="Disordered" evidence="3">
    <location>
        <begin position="139"/>
        <end position="211"/>
    </location>
</feature>
<protein>
    <submittedName>
        <fullName evidence="6">BQ2448_5503 protein</fullName>
    </submittedName>
</protein>
<dbReference type="SUPFAM" id="SSF54236">
    <property type="entry name" value="Ubiquitin-like"/>
    <property type="match status" value="1"/>
</dbReference>
<feature type="region of interest" description="Disordered" evidence="3">
    <location>
        <begin position="800"/>
        <end position="935"/>
    </location>
</feature>
<feature type="region of interest" description="Disordered" evidence="3">
    <location>
        <begin position="316"/>
        <end position="479"/>
    </location>
</feature>
<feature type="compositionally biased region" description="Polar residues" evidence="3">
    <location>
        <begin position="613"/>
        <end position="628"/>
    </location>
</feature>
<sequence>MSSPATTTTTTTTASSAATCSPSTSVSTISASTTTPISPPRSSSKRGPALTISVQALHKPAKPKPKDIIMASRALQQQQQQQQQDYSRAQDIARDIMDEDEHDQRQGGRGQGRAGGVVNGYGNGYEQEEDLTLDRHGDAANAHHHSRLQQQQAQGQGQGQGQMRLHYVDEDGRDHGGGHHHPDDEGDDRDEEEDLDEDSGSFSDSLSSSPSIPDEDIDFTLVYALHTFLATVDGQASVVKGDKLLLLDDSNSYWWLVRVLKTQAVGYIPAENIETPWERLARLNKHLNVDLTTATQQDVLSGPRSTLAQTRFQTRIPPSQQPHPHMSQHPSAKGVIASPSHKDHPRNISPPPSRLMMRDSEGAEPGQERSHSSKAKTVGFTAPTYYEHSANGDSEAYEDDEGDETGSGDDEYGEEEDEMGQQGERGQHLQQHHHRRRRRTQGDDEGDLMGEQIFEDHDEDDEEEEETSEFSDDHHDQSRLQSLQAPMVATNEGAAAREANNVHQVVHHHESHGHIGEVGTIEDAGSNASPSEEQTLTVKKRYSASDLGNIEPGTNLYQLQSPDGSLNQEALASMNPGNLSPLVTPTTTWDSTRTSPPDSSIAPLEDSAEIGPFTSQRPSTASTSSGLETGSIKGRAVNLNVFEPDAPTKKVSASPPIVRDPNFDINNPFGDLQKPRGISNTSVMQRTTPTATRPNAVIDTEGQKNGAGARSNGVSTSPVRVRGVEVVNVNDPRYDRLIGPAKRLNQENALRANSLSNKDSMESSPRPQSPNDGFIGRGSLGREGDVSMASMDTISSYATSGGAGTYSEENAHATTPNSLVSDNGVGGKSKAKRRGSTGSGGRESVDGGNEEPTGGKKRKSGGILSLFRKKDKKKIASDEGHGLSNSGGVRSSEESNRVASPVPSGSGAGSSSSSSSSSRNRDPSRRESQTVDTLFSTDAALRQQQVEAKQAMYHQYGVQRAPGDVSNTMTPRAGPGSVALTPQGSQQSVSAMPARMRPGSLLGSPSIPGLDVPLLSVLRVFAGDHVDSEATFKTVLLNRATTTHDLVKQTMQRFRLTGDAEIDEYYLTVRELGGEERVIGEQVRPLAVFEAMSEAAEQGFIVPSVKRSSIGSITSIQSNLSLNPAITRLGMNDWSDDSAVKFYLNRRRPRTRDASLHGTLAKLEASTTAISTDRDGASPMLSPSSNNPEGNAGLLSVDLAASASPSFRFAARIIIHPQDLPENVVFDPQSNAIIPRSVLVDRAQQNRNIGLGVEPISPEERERIIFFPRNANVSEVIEAGLDRFGIIDGVVDGGDEVEDRVSKRRSVSRVKYALAVEKDGHETSLHSSSKLIDAYPTPPLLKSYDRTSKEFRRRSVDATLILGSEQDLQPTDPVFVLRRAAYRGPASRGVGPIPTTIDELEERQQKHAFAEQQIASNPRAASSSGNSSTSSSTQQARSLLSARQNDEQGVDIAIPERGTIRSVRANGGRVRYSFIGPNGQSTDISDLVDHEFAPAAAAAQSNSLHPGIGDRSTSHSSRSTNQTTTDSESFHTAKESDSLYSIGNASSSTINAGTAAGSGGEDNYALRALRTTDIRIDTSVASPVSSPTLRSPNSRPLGAASALRQAATTGQSPRVASPVGVQETDDVLQGAFGSRRAMSPAFNESLQERLDRVLAKVKEDKLRGRISPALRPPSWASEHQRGVNGSSTPTVRAISPGLIGSNGRLSPGGPGGSPSIDQVVSFGSSTSRAPTSSTVRHDATSPTTPTPSMRSNSTTRAQNGALYYHDDFGLDKLLTIVNDGMRSTKPRSSSLKRPQGHEALFGPSLKDLDLSPETKAMYEPQTRRLDELESRLDTLLLRLRIPNPESRLRTPSPIPSQPPRQHPSLTTLS</sequence>
<dbReference type="Pfam" id="PF00788">
    <property type="entry name" value="RA"/>
    <property type="match status" value="1"/>
</dbReference>
<feature type="compositionally biased region" description="Polar residues" evidence="3">
    <location>
        <begin position="812"/>
        <end position="821"/>
    </location>
</feature>
<dbReference type="GO" id="GO:0008104">
    <property type="term" value="P:intracellular protein localization"/>
    <property type="evidence" value="ECO:0007669"/>
    <property type="project" value="TreeGrafter"/>
</dbReference>
<dbReference type="InterPro" id="IPR001452">
    <property type="entry name" value="SH3_domain"/>
</dbReference>
<name>A0A238F142_9BASI</name>
<feature type="compositionally biased region" description="Gly residues" evidence="3">
    <location>
        <begin position="107"/>
        <end position="123"/>
    </location>
</feature>
<evidence type="ECO:0000259" key="4">
    <source>
        <dbReference type="PROSITE" id="PS50002"/>
    </source>
</evidence>
<feature type="compositionally biased region" description="Low complexity" evidence="3">
    <location>
        <begin position="322"/>
        <end position="331"/>
    </location>
</feature>
<dbReference type="SMART" id="SM00326">
    <property type="entry name" value="SH3"/>
    <property type="match status" value="1"/>
</dbReference>
<dbReference type="Gene3D" id="2.30.30.40">
    <property type="entry name" value="SH3 Domains"/>
    <property type="match status" value="1"/>
</dbReference>
<dbReference type="CDD" id="cd17043">
    <property type="entry name" value="RA"/>
    <property type="match status" value="1"/>
</dbReference>
<accession>A0A238F142</accession>
<dbReference type="GO" id="GO:0051286">
    <property type="term" value="C:cell tip"/>
    <property type="evidence" value="ECO:0007669"/>
    <property type="project" value="TreeGrafter"/>
</dbReference>
<evidence type="ECO:0000313" key="7">
    <source>
        <dbReference type="Proteomes" id="UP000198372"/>
    </source>
</evidence>